<dbReference type="EMBL" id="CP076448">
    <property type="protein sequence ID" value="QXM25907.1"/>
    <property type="molecule type" value="Genomic_DNA"/>
</dbReference>
<sequence>MARSTDAPSTLSRRALLAALAAGACAPRVEPAGPALHPPRDSGDALVMGDGARLPLSAWLPEGEPCGVLLCLHGFNDYRGAFEIPAPLFTSAGWALYAHDQRGFGGAPRRGIWAGAETLAADASAAARLIRARHPGRRLILLGESMGAAVLILAATGADPPPADGYVLSAPAVWGGETLGRTGRKILEVLAHTVPALGIVGGSPAIRASDNEAALRAMARDPMVLRATRIDSLWGLVGLMDAALEAAPRFDAQALILYGERDDIVPPRAIAALRARLPGLASGRQRFISYADGYHLLLRDTGRAQVAQDILDWADAIGREA</sequence>
<keyword evidence="3" id="KW-1185">Reference proteome</keyword>
<organism evidence="2 3">
    <name type="scientific">Elioraea tepida</name>
    <dbReference type="NCBI Taxonomy" id="2843330"/>
    <lineage>
        <taxon>Bacteria</taxon>
        <taxon>Pseudomonadati</taxon>
        <taxon>Pseudomonadota</taxon>
        <taxon>Alphaproteobacteria</taxon>
        <taxon>Acetobacterales</taxon>
        <taxon>Elioraeaceae</taxon>
        <taxon>Elioraea</taxon>
    </lineage>
</organism>
<proteinExistence type="predicted"/>
<name>A0A975U3X0_9PROT</name>
<evidence type="ECO:0000259" key="1">
    <source>
        <dbReference type="Pfam" id="PF12146"/>
    </source>
</evidence>
<dbReference type="PANTHER" id="PTHR11614">
    <property type="entry name" value="PHOSPHOLIPASE-RELATED"/>
    <property type="match status" value="1"/>
</dbReference>
<dbReference type="PROSITE" id="PS51257">
    <property type="entry name" value="PROKAR_LIPOPROTEIN"/>
    <property type="match status" value="1"/>
</dbReference>
<reference evidence="2" key="1">
    <citation type="submission" date="2021-06" db="EMBL/GenBank/DDBJ databases">
        <title>Elioraea tepida, sp. nov., a moderately thermophilic aerobic anoxygenic phototrophic bacterium isolated from an alkaline siliceous hot spring mat community in Yellowstone National Park, WY, USA.</title>
        <authorList>
            <person name="Saini M.K."/>
            <person name="Yoshida S."/>
            <person name="Sebastian A."/>
            <person name="Hirose S."/>
            <person name="Hara E."/>
            <person name="Tamaki H."/>
            <person name="Soulier N.T."/>
            <person name="Albert I."/>
            <person name="Hanada S."/>
            <person name="Bryant D.A."/>
            <person name="Tank M."/>
        </authorList>
    </citation>
    <scope>NUCLEOTIDE SEQUENCE</scope>
    <source>
        <strain evidence="2">MS-P2</strain>
    </source>
</reference>
<dbReference type="InterPro" id="IPR051044">
    <property type="entry name" value="MAG_DAG_Lipase"/>
</dbReference>
<dbReference type="Proteomes" id="UP000694001">
    <property type="component" value="Chromosome"/>
</dbReference>
<protein>
    <submittedName>
        <fullName evidence="2">Lysophospholipase</fullName>
    </submittedName>
</protein>
<dbReference type="AlphaFoldDB" id="A0A975U3X0"/>
<evidence type="ECO:0000313" key="3">
    <source>
        <dbReference type="Proteomes" id="UP000694001"/>
    </source>
</evidence>
<evidence type="ECO:0000313" key="2">
    <source>
        <dbReference type="EMBL" id="QXM25907.1"/>
    </source>
</evidence>
<accession>A0A975U3X0</accession>
<dbReference type="KEGG" id="elio:KO353_06855"/>
<gene>
    <name evidence="2" type="ORF">KO353_06855</name>
</gene>
<dbReference type="InterPro" id="IPR022742">
    <property type="entry name" value="Hydrolase_4"/>
</dbReference>
<feature type="domain" description="Serine aminopeptidase S33" evidence="1">
    <location>
        <begin position="64"/>
        <end position="301"/>
    </location>
</feature>
<dbReference type="RefSeq" id="WP_218286958.1">
    <property type="nucleotide sequence ID" value="NZ_CP076448.1"/>
</dbReference>
<dbReference type="Pfam" id="PF12146">
    <property type="entry name" value="Hydrolase_4"/>
    <property type="match status" value="1"/>
</dbReference>